<dbReference type="GeneID" id="30016486"/>
<feature type="compositionally biased region" description="Low complexity" evidence="1">
    <location>
        <begin position="170"/>
        <end position="202"/>
    </location>
</feature>
<feature type="region of interest" description="Disordered" evidence="1">
    <location>
        <begin position="87"/>
        <end position="123"/>
    </location>
</feature>
<feature type="compositionally biased region" description="Low complexity" evidence="1">
    <location>
        <begin position="14"/>
        <end position="27"/>
    </location>
</feature>
<dbReference type="OrthoDB" id="5226655at2759"/>
<dbReference type="AlphaFoldDB" id="A0A168E2C7"/>
<dbReference type="Proteomes" id="UP000076744">
    <property type="component" value="Unassembled WGS sequence"/>
</dbReference>
<feature type="compositionally biased region" description="Gly residues" evidence="1">
    <location>
        <begin position="93"/>
        <end position="103"/>
    </location>
</feature>
<dbReference type="EMBL" id="AZHB01000001">
    <property type="protein sequence ID" value="OAA73293.1"/>
    <property type="molecule type" value="Genomic_DNA"/>
</dbReference>
<name>A0A168E2C7_CORFA</name>
<feature type="region of interest" description="Disordered" evidence="1">
    <location>
        <begin position="157"/>
        <end position="213"/>
    </location>
</feature>
<evidence type="ECO:0000313" key="4">
    <source>
        <dbReference type="Proteomes" id="UP000076744"/>
    </source>
</evidence>
<evidence type="ECO:0000256" key="2">
    <source>
        <dbReference type="SAM" id="Phobius"/>
    </source>
</evidence>
<reference evidence="3 4" key="1">
    <citation type="journal article" date="2016" name="Genome Biol. Evol.">
        <title>Divergent and convergent evolution of fungal pathogenicity.</title>
        <authorList>
            <person name="Shang Y."/>
            <person name="Xiao G."/>
            <person name="Zheng P."/>
            <person name="Cen K."/>
            <person name="Zhan S."/>
            <person name="Wang C."/>
        </authorList>
    </citation>
    <scope>NUCLEOTIDE SEQUENCE [LARGE SCALE GENOMIC DNA]</scope>
    <source>
        <strain evidence="3 4">ARSEF 2679</strain>
    </source>
</reference>
<feature type="region of interest" description="Disordered" evidence="1">
    <location>
        <begin position="1"/>
        <end position="40"/>
    </location>
</feature>
<keyword evidence="2" id="KW-0812">Transmembrane</keyword>
<evidence type="ECO:0000313" key="3">
    <source>
        <dbReference type="EMBL" id="OAA73293.1"/>
    </source>
</evidence>
<feature type="transmembrane region" description="Helical" evidence="2">
    <location>
        <begin position="136"/>
        <end position="160"/>
    </location>
</feature>
<organism evidence="3 4">
    <name type="scientific">Cordyceps fumosorosea (strain ARSEF 2679)</name>
    <name type="common">Isaria fumosorosea</name>
    <dbReference type="NCBI Taxonomy" id="1081104"/>
    <lineage>
        <taxon>Eukaryota</taxon>
        <taxon>Fungi</taxon>
        <taxon>Dikarya</taxon>
        <taxon>Ascomycota</taxon>
        <taxon>Pezizomycotina</taxon>
        <taxon>Sordariomycetes</taxon>
        <taxon>Hypocreomycetidae</taxon>
        <taxon>Hypocreales</taxon>
        <taxon>Cordycipitaceae</taxon>
        <taxon>Cordyceps</taxon>
    </lineage>
</organism>
<protein>
    <submittedName>
        <fullName evidence="3">Uncharacterized protein</fullName>
    </submittedName>
</protein>
<gene>
    <name evidence="3" type="ORF">ISF_00194</name>
</gene>
<comment type="caution">
    <text evidence="3">The sequence shown here is derived from an EMBL/GenBank/DDBJ whole genome shotgun (WGS) entry which is preliminary data.</text>
</comment>
<evidence type="ECO:0000256" key="1">
    <source>
        <dbReference type="SAM" id="MobiDB-lite"/>
    </source>
</evidence>
<keyword evidence="2" id="KW-1133">Transmembrane helix</keyword>
<accession>A0A168E2C7</accession>
<keyword evidence="2" id="KW-0472">Membrane</keyword>
<dbReference type="STRING" id="1081104.A0A168E2C7"/>
<keyword evidence="4" id="KW-1185">Reference proteome</keyword>
<sequence>MASPLSEYDALQHVSPVSAPSPQQSLPYPHDRDASAPEVVVDAATTPSTIVASPVTGNQDEGAKEVLAYDDAGKIAVPAAYEFQSSPPPQVIGVGGGGGGGGVPRQEEAERSTGPEDAAAPAPRPFKVLGLKRRTFWILLVVALLVIVAAAVGGGVGGALSSRKPKSTEDTAATSPTTTDSASTPSSTPPSSSSSSSTTTTPRPTPTFLNQTDTSSGHFFQGFSQPRMSGSHTGIVSAVGGADFSFDVRSYQFVARNTNCCLSFCRNATSEGWLGYLCESRTQSQAADAFSRVFVWCSDKRSDAYARGRCA</sequence>
<proteinExistence type="predicted"/>
<feature type="compositionally biased region" description="Basic and acidic residues" evidence="1">
    <location>
        <begin position="105"/>
        <end position="114"/>
    </location>
</feature>
<dbReference type="RefSeq" id="XP_018708251.1">
    <property type="nucleotide sequence ID" value="XM_018843801.1"/>
</dbReference>